<dbReference type="EMBL" id="JACJIM010000003">
    <property type="protein sequence ID" value="MBA9063156.1"/>
    <property type="molecule type" value="Genomic_DNA"/>
</dbReference>
<sequence>MQTADSEQFVEVHAWPAEAFYWSAEPASEHDHAFLFFNFIAQSANHNSVMRSFKAIQDDYLNIAASLNKISLIHRTSSSHDGSPRLAATEVEYLLTTCRSIFDLLQEIISKFWSNVKLATEAVKKKNLPLTFSDITLHANNRRTAEEIEGKFRLPPPIAQCYVRNSAVFQRIRDFRDNIIHRGYHMQIIFWDEKEFLIEKKFGPFKDLDIWHADEVGQNQLASLSAVLNMIVQATLSACDDFALTFYQTIGFPPPTVPNMYLFMRGFHGEHITSALADAGKRILEGRSLL</sequence>
<accession>A0ABR6DAQ1</accession>
<organism evidence="1 2">
    <name type="scientific">Methylobacterium fujisawaense</name>
    <dbReference type="NCBI Taxonomy" id="107400"/>
    <lineage>
        <taxon>Bacteria</taxon>
        <taxon>Pseudomonadati</taxon>
        <taxon>Pseudomonadota</taxon>
        <taxon>Alphaproteobacteria</taxon>
        <taxon>Hyphomicrobiales</taxon>
        <taxon>Methylobacteriaceae</taxon>
        <taxon>Methylobacterium</taxon>
    </lineage>
</organism>
<comment type="caution">
    <text evidence="1">The sequence shown here is derived from an EMBL/GenBank/DDBJ whole genome shotgun (WGS) entry which is preliminary data.</text>
</comment>
<dbReference type="Proteomes" id="UP000565455">
    <property type="component" value="Unassembled WGS sequence"/>
</dbReference>
<proteinExistence type="predicted"/>
<dbReference type="RefSeq" id="WP_182592088.1">
    <property type="nucleotide sequence ID" value="NZ_JACJIM010000003.1"/>
</dbReference>
<evidence type="ECO:0000313" key="2">
    <source>
        <dbReference type="Proteomes" id="UP000565455"/>
    </source>
</evidence>
<evidence type="ECO:0008006" key="3">
    <source>
        <dbReference type="Google" id="ProtNLM"/>
    </source>
</evidence>
<evidence type="ECO:0000313" key="1">
    <source>
        <dbReference type="EMBL" id="MBA9063156.1"/>
    </source>
</evidence>
<dbReference type="GeneID" id="96604241"/>
<gene>
    <name evidence="1" type="ORF">GGQ91_002544</name>
</gene>
<name>A0ABR6DAQ1_9HYPH</name>
<protein>
    <recommendedName>
        <fullName evidence="3">Apea-like HEPN domain-containing protein</fullName>
    </recommendedName>
</protein>
<reference evidence="1 2" key="1">
    <citation type="submission" date="2020-08" db="EMBL/GenBank/DDBJ databases">
        <title>Genomic Encyclopedia of Type Strains, Phase IV (KMG-IV): sequencing the most valuable type-strain genomes for metagenomic binning, comparative biology and taxonomic classification.</title>
        <authorList>
            <person name="Goeker M."/>
        </authorList>
    </citation>
    <scope>NUCLEOTIDE SEQUENCE [LARGE SCALE GENOMIC DNA]</scope>
    <source>
        <strain evidence="1 2">DSM 5686</strain>
    </source>
</reference>
<keyword evidence="2" id="KW-1185">Reference proteome</keyword>